<dbReference type="InterPro" id="IPR032809">
    <property type="entry name" value="Put_HupE_UreJ"/>
</dbReference>
<feature type="transmembrane region" description="Helical" evidence="1">
    <location>
        <begin position="172"/>
        <end position="192"/>
    </location>
</feature>
<sequence length="197" mass="22302">MQDFALYFELGWQHILNWKAYDHILFVIVLCAAYTLTDWKRMLLLVTTFTVGHSITLALSILKVITVKTDLIEFLIPVTILVTAASNIMSGKSSRPKGVQLKYILALFFGLIHGLLGFSNYLNSLRGKSTNIAAEIFAFNIGLEFGQILIVTGILLIFFILINIFKVKRWNWNFFLSSAVFGISFMMAAGRWPGLFH</sequence>
<protein>
    <recommendedName>
        <fullName evidence="4">HupE / UreJ protein</fullName>
    </recommendedName>
</protein>
<comment type="caution">
    <text evidence="2">The sequence shown here is derived from an EMBL/GenBank/DDBJ whole genome shotgun (WGS) entry which is preliminary data.</text>
</comment>
<gene>
    <name evidence="2" type="ORF">HDE68_004513</name>
</gene>
<organism evidence="2 3">
    <name type="scientific">Pedobacter cryoconitis</name>
    <dbReference type="NCBI Taxonomy" id="188932"/>
    <lineage>
        <taxon>Bacteria</taxon>
        <taxon>Pseudomonadati</taxon>
        <taxon>Bacteroidota</taxon>
        <taxon>Sphingobacteriia</taxon>
        <taxon>Sphingobacteriales</taxon>
        <taxon>Sphingobacteriaceae</taxon>
        <taxon>Pedobacter</taxon>
    </lineage>
</organism>
<accession>A0A7W8ZQY2</accession>
<dbReference type="AlphaFoldDB" id="A0A7W8ZQY2"/>
<proteinExistence type="predicted"/>
<evidence type="ECO:0008006" key="4">
    <source>
        <dbReference type="Google" id="ProtNLM"/>
    </source>
</evidence>
<dbReference type="Pfam" id="PF13795">
    <property type="entry name" value="HupE_UreJ_2"/>
    <property type="match status" value="1"/>
</dbReference>
<reference evidence="2 3" key="1">
    <citation type="submission" date="2020-08" db="EMBL/GenBank/DDBJ databases">
        <title>Genomic Encyclopedia of Type Strains, Phase IV (KMG-V): Genome sequencing to study the core and pangenomes of soil and plant-associated prokaryotes.</title>
        <authorList>
            <person name="Whitman W."/>
        </authorList>
    </citation>
    <scope>NUCLEOTIDE SEQUENCE [LARGE SCALE GENOMIC DNA]</scope>
    <source>
        <strain evidence="2 3">S3M1</strain>
    </source>
</reference>
<feature type="transmembrane region" description="Helical" evidence="1">
    <location>
        <begin position="71"/>
        <end position="89"/>
    </location>
</feature>
<evidence type="ECO:0000313" key="2">
    <source>
        <dbReference type="EMBL" id="MBB5638581.1"/>
    </source>
</evidence>
<evidence type="ECO:0000256" key="1">
    <source>
        <dbReference type="SAM" id="Phobius"/>
    </source>
</evidence>
<keyword evidence="1" id="KW-0812">Transmembrane</keyword>
<feature type="transmembrane region" description="Helical" evidence="1">
    <location>
        <begin position="145"/>
        <end position="165"/>
    </location>
</feature>
<keyword evidence="1" id="KW-1133">Transmembrane helix</keyword>
<name>A0A7W8ZQY2_9SPHI</name>
<evidence type="ECO:0000313" key="3">
    <source>
        <dbReference type="Proteomes" id="UP000537204"/>
    </source>
</evidence>
<dbReference type="Proteomes" id="UP000537204">
    <property type="component" value="Unassembled WGS sequence"/>
</dbReference>
<feature type="transmembrane region" description="Helical" evidence="1">
    <location>
        <begin position="20"/>
        <end position="36"/>
    </location>
</feature>
<keyword evidence="1" id="KW-0472">Membrane</keyword>
<feature type="transmembrane region" description="Helical" evidence="1">
    <location>
        <begin position="43"/>
        <end position="65"/>
    </location>
</feature>
<dbReference type="RefSeq" id="WP_183884395.1">
    <property type="nucleotide sequence ID" value="NZ_JACHCE010000009.1"/>
</dbReference>
<dbReference type="EMBL" id="JACHCE010000009">
    <property type="protein sequence ID" value="MBB5638581.1"/>
    <property type="molecule type" value="Genomic_DNA"/>
</dbReference>
<feature type="transmembrane region" description="Helical" evidence="1">
    <location>
        <begin position="101"/>
        <end position="122"/>
    </location>
</feature>